<sequence>MKVEGFAADGYDAVRQVFQRLVDEGREPLEGHSRAAEIAAALGDDLSVVGED</sequence>
<proteinExistence type="predicted"/>
<dbReference type="Proteomes" id="UP001501358">
    <property type="component" value="Unassembled WGS sequence"/>
</dbReference>
<reference evidence="1 2" key="1">
    <citation type="journal article" date="2019" name="Int. J. Syst. Evol. Microbiol.">
        <title>The Global Catalogue of Microorganisms (GCM) 10K type strain sequencing project: providing services to taxonomists for standard genome sequencing and annotation.</title>
        <authorList>
            <consortium name="The Broad Institute Genomics Platform"/>
            <consortium name="The Broad Institute Genome Sequencing Center for Infectious Disease"/>
            <person name="Wu L."/>
            <person name="Ma J."/>
        </authorList>
    </citation>
    <scope>NUCLEOTIDE SEQUENCE [LARGE SCALE GENOMIC DNA]</scope>
    <source>
        <strain evidence="1 2">JCM 6307</strain>
    </source>
</reference>
<comment type="caution">
    <text evidence="1">The sequence shown here is derived from an EMBL/GenBank/DDBJ whole genome shotgun (WGS) entry which is preliminary data.</text>
</comment>
<protein>
    <submittedName>
        <fullName evidence="1">Uncharacterized protein</fullName>
    </submittedName>
</protein>
<keyword evidence="2" id="KW-1185">Reference proteome</keyword>
<evidence type="ECO:0000313" key="2">
    <source>
        <dbReference type="Proteomes" id="UP001501358"/>
    </source>
</evidence>
<name>A0ABN3KWK6_9ACTN</name>
<dbReference type="RefSeq" id="WP_344381570.1">
    <property type="nucleotide sequence ID" value="NZ_BAAATA010000003.1"/>
</dbReference>
<gene>
    <name evidence="1" type="ORF">GCM10010406_06580</name>
</gene>
<evidence type="ECO:0000313" key="1">
    <source>
        <dbReference type="EMBL" id="GAA2473419.1"/>
    </source>
</evidence>
<dbReference type="EMBL" id="BAAATA010000003">
    <property type="protein sequence ID" value="GAA2473419.1"/>
    <property type="molecule type" value="Genomic_DNA"/>
</dbReference>
<organism evidence="1 2">
    <name type="scientific">Streptomyces thermolineatus</name>
    <dbReference type="NCBI Taxonomy" id="44033"/>
    <lineage>
        <taxon>Bacteria</taxon>
        <taxon>Bacillati</taxon>
        <taxon>Actinomycetota</taxon>
        <taxon>Actinomycetes</taxon>
        <taxon>Kitasatosporales</taxon>
        <taxon>Streptomycetaceae</taxon>
        <taxon>Streptomyces</taxon>
    </lineage>
</organism>
<accession>A0ABN3KWK6</accession>